<feature type="binding site" evidence="2">
    <location>
        <position position="374"/>
    </location>
    <ligand>
        <name>Fe cation</name>
        <dbReference type="ChEBI" id="CHEBI:24875"/>
    </ligand>
</feature>
<feature type="binding site" evidence="2">
    <location>
        <position position="371"/>
    </location>
    <ligand>
        <name>Fe cation</name>
        <dbReference type="ChEBI" id="CHEBI:24875"/>
    </ligand>
</feature>
<dbReference type="Pfam" id="PF13432">
    <property type="entry name" value="TPR_16"/>
    <property type="match status" value="1"/>
</dbReference>
<feature type="topological domain" description="Cytoplasmic" evidence="2">
    <location>
        <begin position="24"/>
        <end position="390"/>
    </location>
</feature>
<feature type="domain" description="LapB rubredoxin metal binding" evidence="4">
    <location>
        <begin position="355"/>
        <end position="382"/>
    </location>
</feature>
<dbReference type="InterPro" id="IPR030865">
    <property type="entry name" value="LapB"/>
</dbReference>
<comment type="similarity">
    <text evidence="2">Belongs to the LapB family.</text>
</comment>
<dbReference type="KEGG" id="maer:DAI18_10620"/>
<dbReference type="Gene3D" id="1.25.40.10">
    <property type="entry name" value="Tetratricopeptide repeat domain"/>
    <property type="match status" value="1"/>
</dbReference>
<evidence type="ECO:0000313" key="5">
    <source>
        <dbReference type="EMBL" id="AVY94450.1"/>
    </source>
</evidence>
<accession>A0A2S0PAN8</accession>
<keyword evidence="2 3" id="KW-0472">Membrane</keyword>
<name>A0A2S0PAN8_9NEIS</name>
<sequence>MVDFELWWLLIFPLFFALGWLAARIDMRAVIAGARKLPTNYFRGLAALVDDDTSEASRRLAEVARQEPGALDLQIALGKLYRRRGENDLAIRLHQGLLENPDLPEPAHDQIRLELADDFQRAGLVDRAEEILTQLTDRPAVASLARSRLLALYQQERDWDRAITLAKTLRNDATQFQRELAEFHCELAQAALFKSDLEQARKEVAAAFAANRRCPRAYLLNGDILLTAGDTEGAITAWQSLENQQPEYLTLVAERVLGAYDALGRTADGIKLVRGWLETYPQLDLADLLYPRVAQHGGEREGLSFLRDAVHGYPSLAGIAKLIDAKFGSMDPATRQDAELAREVVLSHAKRLRVHRCQHCNFRSKTFFWKCPACGEWESLTPNRSESLSV</sequence>
<dbReference type="Proteomes" id="UP000244173">
    <property type="component" value="Chromosome"/>
</dbReference>
<keyword evidence="2" id="KW-0997">Cell inner membrane</keyword>
<organism evidence="5 6">
    <name type="scientific">Microvirgula aerodenitrificans</name>
    <dbReference type="NCBI Taxonomy" id="57480"/>
    <lineage>
        <taxon>Bacteria</taxon>
        <taxon>Pseudomonadati</taxon>
        <taxon>Pseudomonadota</taxon>
        <taxon>Betaproteobacteria</taxon>
        <taxon>Neisseriales</taxon>
        <taxon>Aquaspirillaceae</taxon>
        <taxon>Microvirgula</taxon>
    </lineage>
</organism>
<dbReference type="HAMAP" id="MF_00994">
    <property type="entry name" value="LPS_assembly_LapB"/>
    <property type="match status" value="1"/>
</dbReference>
<evidence type="ECO:0000256" key="1">
    <source>
        <dbReference type="ARBA" id="ARBA00022723"/>
    </source>
</evidence>
<dbReference type="GO" id="GO:0005506">
    <property type="term" value="F:iron ion binding"/>
    <property type="evidence" value="ECO:0007669"/>
    <property type="project" value="UniProtKB-UniRule"/>
</dbReference>
<dbReference type="GO" id="GO:0008653">
    <property type="term" value="P:lipopolysaccharide metabolic process"/>
    <property type="evidence" value="ECO:0007669"/>
    <property type="project" value="InterPro"/>
</dbReference>
<comment type="subcellular location">
    <subcellularLocation>
        <location evidence="2">Cell inner membrane</location>
        <topology evidence="2">Single-pass membrane protein</topology>
        <orientation evidence="2">Cytoplasmic side</orientation>
    </subcellularLocation>
</comment>
<keyword evidence="2" id="KW-1003">Cell membrane</keyword>
<dbReference type="Pfam" id="PF18073">
    <property type="entry name" value="Zn_ribbon_LapB"/>
    <property type="match status" value="1"/>
</dbReference>
<keyword evidence="2" id="KW-0677">Repeat</keyword>
<evidence type="ECO:0000256" key="3">
    <source>
        <dbReference type="SAM" id="Phobius"/>
    </source>
</evidence>
<proteinExistence type="inferred from homology"/>
<keyword evidence="1 2" id="KW-0479">Metal-binding</keyword>
<feature type="binding site" evidence="2">
    <location>
        <position position="360"/>
    </location>
    <ligand>
        <name>Fe cation</name>
        <dbReference type="ChEBI" id="CHEBI:24875"/>
    </ligand>
</feature>
<keyword evidence="2" id="KW-0802">TPR repeat</keyword>
<dbReference type="InterPro" id="IPR019734">
    <property type="entry name" value="TPR_rpt"/>
</dbReference>
<reference evidence="5 6" key="1">
    <citation type="submission" date="2018-04" db="EMBL/GenBank/DDBJ databases">
        <title>Denitrifier Microvirgula.</title>
        <authorList>
            <person name="Anderson E."/>
            <person name="Jang J."/>
            <person name="Ishii S."/>
        </authorList>
    </citation>
    <scope>NUCLEOTIDE SEQUENCE [LARGE SCALE GENOMIC DNA]</scope>
    <source>
        <strain evidence="5 6">BE2.4</strain>
    </source>
</reference>
<dbReference type="AlphaFoldDB" id="A0A2S0PAN8"/>
<dbReference type="OrthoDB" id="507476at2"/>
<keyword evidence="2 3" id="KW-1133">Transmembrane helix</keyword>
<evidence type="ECO:0000256" key="2">
    <source>
        <dbReference type="HAMAP-Rule" id="MF_00994"/>
    </source>
</evidence>
<dbReference type="EMBL" id="CP028519">
    <property type="protein sequence ID" value="AVY94450.1"/>
    <property type="molecule type" value="Genomic_DNA"/>
</dbReference>
<gene>
    <name evidence="2" type="primary">lapB</name>
    <name evidence="5" type="ORF">DAI18_10620</name>
</gene>
<dbReference type="GO" id="GO:0046890">
    <property type="term" value="P:regulation of lipid biosynthetic process"/>
    <property type="evidence" value="ECO:0007669"/>
    <property type="project" value="UniProtKB-UniRule"/>
</dbReference>
<feature type="transmembrane region" description="Helical" evidence="3">
    <location>
        <begin position="6"/>
        <end position="23"/>
    </location>
</feature>
<dbReference type="Pfam" id="PF13176">
    <property type="entry name" value="TPR_7"/>
    <property type="match status" value="1"/>
</dbReference>
<evidence type="ECO:0000313" key="6">
    <source>
        <dbReference type="Proteomes" id="UP000244173"/>
    </source>
</evidence>
<dbReference type="GO" id="GO:0009898">
    <property type="term" value="C:cytoplasmic side of plasma membrane"/>
    <property type="evidence" value="ECO:0007669"/>
    <property type="project" value="UniProtKB-UniRule"/>
</dbReference>
<keyword evidence="6" id="KW-1185">Reference proteome</keyword>
<keyword evidence="2 3" id="KW-0812">Transmembrane</keyword>
<dbReference type="STRING" id="1122240.GCA_000620105_00157"/>
<dbReference type="InterPro" id="IPR041166">
    <property type="entry name" value="Rubredoxin_2"/>
</dbReference>
<evidence type="ECO:0000259" key="4">
    <source>
        <dbReference type="Pfam" id="PF18073"/>
    </source>
</evidence>
<protein>
    <recommendedName>
        <fullName evidence="2">Lipopolysaccharide assembly protein B</fullName>
    </recommendedName>
</protein>
<dbReference type="InterPro" id="IPR011990">
    <property type="entry name" value="TPR-like_helical_dom_sf"/>
</dbReference>
<dbReference type="NCBIfam" id="NF008755">
    <property type="entry name" value="PRK11788.1-3"/>
    <property type="match status" value="1"/>
</dbReference>
<comment type="function">
    <text evidence="2">Modulates cellular lipopolysaccharide (LPS) levels by regulating LpxC, which is involved in lipid A biosynthesis. May act by modulating the proteolytic activity of FtsH towards LpxC. May also coordinate assembly of proteins involved in LPS synthesis at the plasma membrane.</text>
</comment>
<keyword evidence="2" id="KW-0408">Iron</keyword>
<dbReference type="SUPFAM" id="SSF48452">
    <property type="entry name" value="TPR-like"/>
    <property type="match status" value="2"/>
</dbReference>
<feature type="binding site" evidence="2">
    <location>
        <position position="357"/>
    </location>
    <ligand>
        <name>Fe cation</name>
        <dbReference type="ChEBI" id="CHEBI:24875"/>
    </ligand>
</feature>